<proteinExistence type="predicted"/>
<dbReference type="InterPro" id="IPR038765">
    <property type="entry name" value="Papain-like_cys_pep_sf"/>
</dbReference>
<organism evidence="1 2">
    <name type="scientific">Christiangramia gaetbulicola</name>
    <dbReference type="NCBI Taxonomy" id="703340"/>
    <lineage>
        <taxon>Bacteria</taxon>
        <taxon>Pseudomonadati</taxon>
        <taxon>Bacteroidota</taxon>
        <taxon>Flavobacteriia</taxon>
        <taxon>Flavobacteriales</taxon>
        <taxon>Flavobacteriaceae</taxon>
        <taxon>Christiangramia</taxon>
    </lineage>
</organism>
<sequence>MNISYIKERQLDLQIRYPDRSSDASLKKLKENNRLEDLLDEHNCDFQNIMKVKDWVSSKWENDCKIFKAQAEKRSIPKTSESTDDHRGIEYSLILKACLRSLGFTVRTLFLEPGDHAEEGQRKKHVLFEAYLSDRKKWFLIDPIFDIVVQQNEVPLNAVEFQQALVHEEELELGNTLKLLSSVEYLEWIGPYLFYFTTSLNKGGGNICSRILGSKKKLTLVPVGIKPFGKFQKSLKKRNRLITHSIADFYVAPKS</sequence>
<dbReference type="RefSeq" id="WP_108170733.1">
    <property type="nucleotide sequence ID" value="NZ_QBKQ01000001.1"/>
</dbReference>
<keyword evidence="2" id="KW-1185">Reference proteome</keyword>
<dbReference type="OrthoDB" id="5166556at2"/>
<comment type="caution">
    <text evidence="1">The sequence shown here is derived from an EMBL/GenBank/DDBJ whole genome shotgun (WGS) entry which is preliminary data.</text>
</comment>
<dbReference type="SUPFAM" id="SSF54001">
    <property type="entry name" value="Cysteine proteinases"/>
    <property type="match status" value="1"/>
</dbReference>
<dbReference type="AlphaFoldDB" id="A0A2T6ALW0"/>
<evidence type="ECO:0000313" key="1">
    <source>
        <dbReference type="EMBL" id="PTX44813.1"/>
    </source>
</evidence>
<evidence type="ECO:0000313" key="2">
    <source>
        <dbReference type="Proteomes" id="UP000244174"/>
    </source>
</evidence>
<name>A0A2T6ALW0_9FLAO</name>
<gene>
    <name evidence="1" type="ORF">C8P64_0795</name>
</gene>
<dbReference type="Proteomes" id="UP000244174">
    <property type="component" value="Unassembled WGS sequence"/>
</dbReference>
<dbReference type="EMBL" id="QBKQ01000001">
    <property type="protein sequence ID" value="PTX44813.1"/>
    <property type="molecule type" value="Genomic_DNA"/>
</dbReference>
<accession>A0A2T6ALW0</accession>
<reference evidence="1 2" key="1">
    <citation type="submission" date="2018-04" db="EMBL/GenBank/DDBJ databases">
        <title>Genomic Encyclopedia of Archaeal and Bacterial Type Strains, Phase II (KMG-II): from individual species to whole genera.</title>
        <authorList>
            <person name="Goeker M."/>
        </authorList>
    </citation>
    <scope>NUCLEOTIDE SEQUENCE [LARGE SCALE GENOMIC DNA]</scope>
    <source>
        <strain evidence="1 2">DSM 23082</strain>
    </source>
</reference>
<protein>
    <recommendedName>
        <fullName evidence="3">Transglutaminase superfamily protein</fullName>
    </recommendedName>
</protein>
<evidence type="ECO:0008006" key="3">
    <source>
        <dbReference type="Google" id="ProtNLM"/>
    </source>
</evidence>